<dbReference type="AlphaFoldDB" id="A0A9J9QAK5"/>
<evidence type="ECO:0000313" key="2">
    <source>
        <dbReference type="EMBL" id="ACM34229.1"/>
    </source>
</evidence>
<evidence type="ECO:0000313" key="3">
    <source>
        <dbReference type="Proteomes" id="UP000000450"/>
    </source>
</evidence>
<proteinExistence type="predicted"/>
<feature type="region of interest" description="Disordered" evidence="1">
    <location>
        <begin position="177"/>
        <end position="227"/>
    </location>
</feature>
<feature type="compositionally biased region" description="Low complexity" evidence="1">
    <location>
        <begin position="41"/>
        <end position="63"/>
    </location>
</feature>
<feature type="compositionally biased region" description="Basic and acidic residues" evidence="1">
    <location>
        <begin position="203"/>
        <end position="213"/>
    </location>
</feature>
<dbReference type="RefSeq" id="WP_015914111.1">
    <property type="nucleotide sequence ID" value="NC_011992.1"/>
</dbReference>
<feature type="region of interest" description="Disordered" evidence="1">
    <location>
        <begin position="1"/>
        <end position="63"/>
    </location>
</feature>
<keyword evidence="3" id="KW-1185">Reference proteome</keyword>
<evidence type="ECO:0008006" key="4">
    <source>
        <dbReference type="Google" id="ProtNLM"/>
    </source>
</evidence>
<gene>
    <name evidence="2" type="ordered locus">Dtpsy_2795</name>
</gene>
<dbReference type="KEGG" id="dia:Dtpsy_2795"/>
<dbReference type="InterPro" id="IPR021735">
    <property type="entry name" value="DUF3306"/>
</dbReference>
<reference evidence="2 3" key="1">
    <citation type="journal article" date="2010" name="J. Bacteriol.">
        <title>Completed genome sequence of the anaerobic iron-oxidizing bacterium Acidovorax ebreus strain TPSY.</title>
        <authorList>
            <person name="Byrne-Bailey K.G."/>
            <person name="Weber K.A."/>
            <person name="Chair A.H."/>
            <person name="Bose S."/>
            <person name="Knox T."/>
            <person name="Spanbauer T.L."/>
            <person name="Chertkov O."/>
            <person name="Coates J.D."/>
        </authorList>
    </citation>
    <scope>NUCLEOTIDE SEQUENCE [LARGE SCALE GENOMIC DNA]</scope>
    <source>
        <strain evidence="2 3">TPSY</strain>
    </source>
</reference>
<name>A0A9J9QAK5_ACIET</name>
<evidence type="ECO:0000256" key="1">
    <source>
        <dbReference type="SAM" id="MobiDB-lite"/>
    </source>
</evidence>
<sequence>MAEGFLGRWSRRKQEARDPETASQTEVEVAAAPDLPPQREAPAAPVQQLTAQPAAQPAAAARPLPTLQDVQALTPESDFSSFVTRGVAPEVRNAAMKKLFSDPHFNVMDGLDVYIDDYTQPTPLPLSTLRQLASAKVLGLVQEDAPQERASAAKASQGAGVIEPQQAAGDLDVAQSGVCNAIPSPQAPDAAPQQTAPASHLPDAQHADMRLQPDHASGPQGTGNGSA</sequence>
<protein>
    <recommendedName>
        <fullName evidence="4">DUF3306 domain-containing protein</fullName>
    </recommendedName>
</protein>
<organism evidence="2 3">
    <name type="scientific">Acidovorax ebreus (strain TPSY)</name>
    <name type="common">Diaphorobacter sp. (strain TPSY)</name>
    <dbReference type="NCBI Taxonomy" id="535289"/>
    <lineage>
        <taxon>Bacteria</taxon>
        <taxon>Pseudomonadati</taxon>
        <taxon>Pseudomonadota</taxon>
        <taxon>Betaproteobacteria</taxon>
        <taxon>Burkholderiales</taxon>
        <taxon>Comamonadaceae</taxon>
        <taxon>Diaphorobacter</taxon>
    </lineage>
</organism>
<dbReference type="EMBL" id="CP001392">
    <property type="protein sequence ID" value="ACM34229.1"/>
    <property type="molecule type" value="Genomic_DNA"/>
</dbReference>
<dbReference type="Proteomes" id="UP000000450">
    <property type="component" value="Chromosome"/>
</dbReference>
<feature type="compositionally biased region" description="Low complexity" evidence="1">
    <location>
        <begin position="181"/>
        <end position="198"/>
    </location>
</feature>
<dbReference type="Pfam" id="PF11748">
    <property type="entry name" value="DUF3306"/>
    <property type="match status" value="1"/>
</dbReference>
<accession>A0A9J9QAK5</accession>